<feature type="chain" id="PRO_5041223842" evidence="1">
    <location>
        <begin position="30"/>
        <end position="106"/>
    </location>
</feature>
<feature type="signal peptide" evidence="1">
    <location>
        <begin position="1"/>
        <end position="29"/>
    </location>
</feature>
<gene>
    <name evidence="2" type="ORF">CYNAS_LOCUS14347</name>
</gene>
<evidence type="ECO:0000313" key="3">
    <source>
        <dbReference type="Proteomes" id="UP001176961"/>
    </source>
</evidence>
<protein>
    <submittedName>
        <fullName evidence="2">Uncharacterized protein</fullName>
    </submittedName>
</protein>
<keyword evidence="1" id="KW-0732">Signal</keyword>
<reference evidence="2" key="1">
    <citation type="submission" date="2023-07" db="EMBL/GenBank/DDBJ databases">
        <authorList>
            <consortium name="CYATHOMIX"/>
        </authorList>
    </citation>
    <scope>NUCLEOTIDE SEQUENCE</scope>
    <source>
        <strain evidence="2">N/A</strain>
    </source>
</reference>
<accession>A0AA36H1M5</accession>
<comment type="caution">
    <text evidence="2">The sequence shown here is derived from an EMBL/GenBank/DDBJ whole genome shotgun (WGS) entry which is preliminary data.</text>
</comment>
<organism evidence="2 3">
    <name type="scientific">Cylicocyclus nassatus</name>
    <name type="common">Nematode worm</name>
    <dbReference type="NCBI Taxonomy" id="53992"/>
    <lineage>
        <taxon>Eukaryota</taxon>
        <taxon>Metazoa</taxon>
        <taxon>Ecdysozoa</taxon>
        <taxon>Nematoda</taxon>
        <taxon>Chromadorea</taxon>
        <taxon>Rhabditida</taxon>
        <taxon>Rhabditina</taxon>
        <taxon>Rhabditomorpha</taxon>
        <taxon>Strongyloidea</taxon>
        <taxon>Strongylidae</taxon>
        <taxon>Cylicocyclus</taxon>
    </lineage>
</organism>
<dbReference type="Proteomes" id="UP001176961">
    <property type="component" value="Unassembled WGS sequence"/>
</dbReference>
<proteinExistence type="predicted"/>
<evidence type="ECO:0000256" key="1">
    <source>
        <dbReference type="SAM" id="SignalP"/>
    </source>
</evidence>
<dbReference type="AlphaFoldDB" id="A0AA36H1M5"/>
<evidence type="ECO:0000313" key="2">
    <source>
        <dbReference type="EMBL" id="CAJ0602364.1"/>
    </source>
</evidence>
<keyword evidence="3" id="KW-1185">Reference proteome</keyword>
<sequence length="106" mass="12131">MKMIFPVSTKMNILVWLLAATHFFGCTMADDDHAPVTHILTKRAMYYSPYAMYPSSQGAYPNMPYGIPSYYVSSLESQLVTTLKYRLSARCYSSVVRKVLLTREIM</sequence>
<dbReference type="EMBL" id="CATQJL010000305">
    <property type="protein sequence ID" value="CAJ0602364.1"/>
    <property type="molecule type" value="Genomic_DNA"/>
</dbReference>
<name>A0AA36H1M5_CYLNA</name>